<dbReference type="OrthoDB" id="269227at2759"/>
<evidence type="ECO:0008006" key="3">
    <source>
        <dbReference type="Google" id="ProtNLM"/>
    </source>
</evidence>
<gene>
    <name evidence="1" type="ORF">E2C01_069272</name>
</gene>
<keyword evidence="2" id="KW-1185">Reference proteome</keyword>
<accession>A0A5B7HU36</accession>
<organism evidence="1 2">
    <name type="scientific">Portunus trituberculatus</name>
    <name type="common">Swimming crab</name>
    <name type="synonym">Neptunus trituberculatus</name>
    <dbReference type="NCBI Taxonomy" id="210409"/>
    <lineage>
        <taxon>Eukaryota</taxon>
        <taxon>Metazoa</taxon>
        <taxon>Ecdysozoa</taxon>
        <taxon>Arthropoda</taxon>
        <taxon>Crustacea</taxon>
        <taxon>Multicrustacea</taxon>
        <taxon>Malacostraca</taxon>
        <taxon>Eumalacostraca</taxon>
        <taxon>Eucarida</taxon>
        <taxon>Decapoda</taxon>
        <taxon>Pleocyemata</taxon>
        <taxon>Brachyura</taxon>
        <taxon>Eubrachyura</taxon>
        <taxon>Portunoidea</taxon>
        <taxon>Portunidae</taxon>
        <taxon>Portuninae</taxon>
        <taxon>Portunus</taxon>
    </lineage>
</organism>
<evidence type="ECO:0000313" key="2">
    <source>
        <dbReference type="Proteomes" id="UP000324222"/>
    </source>
</evidence>
<reference evidence="1 2" key="1">
    <citation type="submission" date="2019-05" db="EMBL/GenBank/DDBJ databases">
        <title>Another draft genome of Portunus trituberculatus and its Hox gene families provides insights of decapod evolution.</title>
        <authorList>
            <person name="Jeong J.-H."/>
            <person name="Song I."/>
            <person name="Kim S."/>
            <person name="Choi T."/>
            <person name="Kim D."/>
            <person name="Ryu S."/>
            <person name="Kim W."/>
        </authorList>
    </citation>
    <scope>NUCLEOTIDE SEQUENCE [LARGE SCALE GENOMIC DNA]</scope>
    <source>
        <tissue evidence="1">Muscle</tissue>
    </source>
</reference>
<evidence type="ECO:0000313" key="1">
    <source>
        <dbReference type="EMBL" id="MPC74892.1"/>
    </source>
</evidence>
<comment type="caution">
    <text evidence="1">The sequence shown here is derived from an EMBL/GenBank/DDBJ whole genome shotgun (WGS) entry which is preliminary data.</text>
</comment>
<protein>
    <recommendedName>
        <fullName evidence="3">Glucose dehydrogenase [FAD, quinone]</fullName>
    </recommendedName>
</protein>
<dbReference type="AlphaFoldDB" id="A0A5B7HU36"/>
<sequence length="53" mass="5921">MADVAGVGQNLHDHPSIFGMTWTVRKGSGSRITTLANPLFLKDYVYNRRVKSN</sequence>
<dbReference type="EMBL" id="VSRR010039941">
    <property type="protein sequence ID" value="MPC74892.1"/>
    <property type="molecule type" value="Genomic_DNA"/>
</dbReference>
<proteinExistence type="predicted"/>
<dbReference type="Proteomes" id="UP000324222">
    <property type="component" value="Unassembled WGS sequence"/>
</dbReference>
<name>A0A5B7HU36_PORTR</name>